<feature type="transmembrane region" description="Helical" evidence="2">
    <location>
        <begin position="370"/>
        <end position="393"/>
    </location>
</feature>
<comment type="caution">
    <text evidence="3">The sequence shown here is derived from an EMBL/GenBank/DDBJ whole genome shotgun (WGS) entry which is preliminary data.</text>
</comment>
<feature type="transmembrane region" description="Helical" evidence="2">
    <location>
        <begin position="194"/>
        <end position="217"/>
    </location>
</feature>
<feature type="region of interest" description="Disordered" evidence="1">
    <location>
        <begin position="76"/>
        <end position="104"/>
    </location>
</feature>
<dbReference type="AlphaFoldDB" id="A0AAD4UIT7"/>
<keyword evidence="2" id="KW-0472">Membrane</keyword>
<keyword evidence="4" id="KW-1185">Reference proteome</keyword>
<feature type="compositionally biased region" description="Basic residues" evidence="1">
    <location>
        <begin position="14"/>
        <end position="23"/>
    </location>
</feature>
<keyword evidence="2" id="KW-0812">Transmembrane</keyword>
<dbReference type="Proteomes" id="UP001214576">
    <property type="component" value="Unassembled WGS sequence"/>
</dbReference>
<dbReference type="EMBL" id="JAKZEL010000002">
    <property type="protein sequence ID" value="KAI4546061.1"/>
    <property type="molecule type" value="Genomic_DNA"/>
</dbReference>
<proteinExistence type="predicted"/>
<keyword evidence="2" id="KW-1133">Transmembrane helix</keyword>
<evidence type="ECO:0000313" key="3">
    <source>
        <dbReference type="EMBL" id="KAI4546061.1"/>
    </source>
</evidence>
<sequence>MSGKHAAYATVKHVPSKKPKRKEKTKEQLIYTEVKTVTSQSNQTKKTRTESPEEKGILGFMELMMYSKVFQGQLPEPPLDNGTQENSTSKNMTLKEKPLNTGSPSPPEKFIAGILGIICFVLMSTVLTVIIVTPYSPSAREKLIVVILGIICFVLMYTIVRVITFIPRTQISEQNKSSLVTKLHKDSPSAREKLIVVILGIICFVLMYTIVRVVTFIPRTQISEQNKSSLVTKLHKGISDVPINYIMDSSLSCRLRSSLDVAKWFNLQTTKVKTILRGSPSPSEKFIAGILGIICLALMSTVVTMLVVTPYSPSAREKLIVVILGIICFVLMYTIVRVVTFIPRTQISEQNKSSLVTKLHKDSPSAREKLIVVILGIICFVLMYTIVRVVTFIPRTQISEQNKSSLVTKLHKGKSAPIWTRASNKTDEMTLEEKPIQLS</sequence>
<feature type="transmembrane region" description="Helical" evidence="2">
    <location>
        <begin position="110"/>
        <end position="131"/>
    </location>
</feature>
<organism evidence="3 4">
    <name type="scientific">Ovis ammon polii</name>
    <dbReference type="NCBI Taxonomy" id="230172"/>
    <lineage>
        <taxon>Eukaryota</taxon>
        <taxon>Metazoa</taxon>
        <taxon>Chordata</taxon>
        <taxon>Craniata</taxon>
        <taxon>Vertebrata</taxon>
        <taxon>Euteleostomi</taxon>
        <taxon>Mammalia</taxon>
        <taxon>Eutheria</taxon>
        <taxon>Laurasiatheria</taxon>
        <taxon>Artiodactyla</taxon>
        <taxon>Ruminantia</taxon>
        <taxon>Pecora</taxon>
        <taxon>Bovidae</taxon>
        <taxon>Caprinae</taxon>
        <taxon>Ovis</taxon>
    </lineage>
</organism>
<dbReference type="InterPro" id="IPR050919">
    <property type="entry name" value="NKG2/CD94_NK_receptors"/>
</dbReference>
<dbReference type="PANTHER" id="PTHR22800">
    <property type="entry name" value="C-TYPE LECTIN PROTEINS"/>
    <property type="match status" value="1"/>
</dbReference>
<dbReference type="GO" id="GO:0045954">
    <property type="term" value="P:positive regulation of natural killer cell mediated cytotoxicity"/>
    <property type="evidence" value="ECO:0007669"/>
    <property type="project" value="TreeGrafter"/>
</dbReference>
<evidence type="ECO:0000256" key="2">
    <source>
        <dbReference type="SAM" id="Phobius"/>
    </source>
</evidence>
<feature type="compositionally biased region" description="Polar residues" evidence="1">
    <location>
        <begin position="35"/>
        <end position="44"/>
    </location>
</feature>
<dbReference type="PANTHER" id="PTHR22800:SF242">
    <property type="entry name" value="NKG2-A_NKG2-B TYPE II INTEGRAL MEMBRANE PROTEIN"/>
    <property type="match status" value="1"/>
</dbReference>
<protein>
    <submittedName>
        <fullName evidence="3">Uncharacterized protein</fullName>
    </submittedName>
</protein>
<evidence type="ECO:0000313" key="4">
    <source>
        <dbReference type="Proteomes" id="UP001214576"/>
    </source>
</evidence>
<dbReference type="Gene3D" id="1.10.287.770">
    <property type="entry name" value="YojJ-like"/>
    <property type="match status" value="1"/>
</dbReference>
<feature type="compositionally biased region" description="Polar residues" evidence="1">
    <location>
        <begin position="81"/>
        <end position="92"/>
    </location>
</feature>
<accession>A0AAD4UIT7</accession>
<feature type="transmembrane region" description="Helical" evidence="2">
    <location>
        <begin position="319"/>
        <end position="342"/>
    </location>
</feature>
<feature type="region of interest" description="Disordered" evidence="1">
    <location>
        <begin position="1"/>
        <end position="52"/>
    </location>
</feature>
<evidence type="ECO:0000256" key="1">
    <source>
        <dbReference type="SAM" id="MobiDB-lite"/>
    </source>
</evidence>
<reference evidence="3" key="1">
    <citation type="submission" date="2022-03" db="EMBL/GenBank/DDBJ databases">
        <title>Genomic analyses of argali, domestic sheep and their hybrids provide insights into chromosomal evolution, heterosis and genetic basis of agronomic traits.</title>
        <authorList>
            <person name="Li M."/>
        </authorList>
    </citation>
    <scope>NUCLEOTIDE SEQUENCE</scope>
    <source>
        <strain evidence="3">CAU-MHL-2022a</strain>
        <tissue evidence="3">Skin</tissue>
    </source>
</reference>
<feature type="transmembrane region" description="Helical" evidence="2">
    <location>
        <begin position="143"/>
        <end position="166"/>
    </location>
</feature>
<gene>
    <name evidence="3" type="ORF">MG293_002616</name>
</gene>
<name>A0AAD4UIT7_OVIAM</name>
<dbReference type="GO" id="GO:0002223">
    <property type="term" value="P:stimulatory C-type lectin receptor signaling pathway"/>
    <property type="evidence" value="ECO:0007669"/>
    <property type="project" value="TreeGrafter"/>
</dbReference>
<feature type="transmembrane region" description="Helical" evidence="2">
    <location>
        <begin position="286"/>
        <end position="307"/>
    </location>
</feature>